<organism evidence="1 2">
    <name type="scientific">Lepidopterella palustris CBS 459.81</name>
    <dbReference type="NCBI Taxonomy" id="1314670"/>
    <lineage>
        <taxon>Eukaryota</taxon>
        <taxon>Fungi</taxon>
        <taxon>Dikarya</taxon>
        <taxon>Ascomycota</taxon>
        <taxon>Pezizomycotina</taxon>
        <taxon>Dothideomycetes</taxon>
        <taxon>Pleosporomycetidae</taxon>
        <taxon>Mytilinidiales</taxon>
        <taxon>Argynnaceae</taxon>
        <taxon>Lepidopterella</taxon>
    </lineage>
</organism>
<dbReference type="Proteomes" id="UP000250266">
    <property type="component" value="Unassembled WGS sequence"/>
</dbReference>
<reference evidence="1 2" key="1">
    <citation type="journal article" date="2016" name="Nat. Commun.">
        <title>Ectomycorrhizal ecology is imprinted in the genome of the dominant symbiotic fungus Cenococcum geophilum.</title>
        <authorList>
            <consortium name="DOE Joint Genome Institute"/>
            <person name="Peter M."/>
            <person name="Kohler A."/>
            <person name="Ohm R.A."/>
            <person name="Kuo A."/>
            <person name="Krutzmann J."/>
            <person name="Morin E."/>
            <person name="Arend M."/>
            <person name="Barry K.W."/>
            <person name="Binder M."/>
            <person name="Choi C."/>
            <person name="Clum A."/>
            <person name="Copeland A."/>
            <person name="Grisel N."/>
            <person name="Haridas S."/>
            <person name="Kipfer T."/>
            <person name="LaButti K."/>
            <person name="Lindquist E."/>
            <person name="Lipzen A."/>
            <person name="Maire R."/>
            <person name="Meier B."/>
            <person name="Mihaltcheva S."/>
            <person name="Molinier V."/>
            <person name="Murat C."/>
            <person name="Poggeler S."/>
            <person name="Quandt C.A."/>
            <person name="Sperisen C."/>
            <person name="Tritt A."/>
            <person name="Tisserant E."/>
            <person name="Crous P.W."/>
            <person name="Henrissat B."/>
            <person name="Nehls U."/>
            <person name="Egli S."/>
            <person name="Spatafora J.W."/>
            <person name="Grigoriev I.V."/>
            <person name="Martin F.M."/>
        </authorList>
    </citation>
    <scope>NUCLEOTIDE SEQUENCE [LARGE SCALE GENOMIC DNA]</scope>
    <source>
        <strain evidence="1 2">CBS 459.81</strain>
    </source>
</reference>
<evidence type="ECO:0000313" key="1">
    <source>
        <dbReference type="EMBL" id="OCK85100.1"/>
    </source>
</evidence>
<sequence length="175" mass="17586">MSSTTIPNSASVSTALVLSTASSIPGGGSCDGGIETIPDHRPACAVLNGGNNTSAFYDLTACCDGEPIHAYGKNNCFVYCLAQYQTVGQLINCLEKQEDGAILCNGNLTAMGNESTVTPITTSVSGSATATRLSSSTLTSSSAAMPGVVSHTHVSKAALGMLAVLFVGSAAGLFL</sequence>
<proteinExistence type="predicted"/>
<name>A0A8E2JJL2_9PEZI</name>
<keyword evidence="2" id="KW-1185">Reference proteome</keyword>
<accession>A0A8E2JJL2</accession>
<gene>
    <name evidence="1" type="ORF">K432DRAFT_377939</name>
</gene>
<protein>
    <submittedName>
        <fullName evidence="1">Uncharacterized protein</fullName>
    </submittedName>
</protein>
<dbReference type="AlphaFoldDB" id="A0A8E2JJL2"/>
<dbReference type="OrthoDB" id="3520229at2759"/>
<evidence type="ECO:0000313" key="2">
    <source>
        <dbReference type="Proteomes" id="UP000250266"/>
    </source>
</evidence>
<dbReference type="EMBL" id="KV744824">
    <property type="protein sequence ID" value="OCK85100.1"/>
    <property type="molecule type" value="Genomic_DNA"/>
</dbReference>